<evidence type="ECO:0000256" key="1">
    <source>
        <dbReference type="ARBA" id="ARBA00005196"/>
    </source>
</evidence>
<organism evidence="11 12">
    <name type="scientific">Leeia aquatica</name>
    <dbReference type="NCBI Taxonomy" id="2725557"/>
    <lineage>
        <taxon>Bacteria</taxon>
        <taxon>Pseudomonadati</taxon>
        <taxon>Pseudomonadota</taxon>
        <taxon>Betaproteobacteria</taxon>
        <taxon>Neisseriales</taxon>
        <taxon>Leeiaceae</taxon>
        <taxon>Leeia</taxon>
    </lineage>
</organism>
<sequence>MKTLPFTKMHGLGNNFMVLDGVRQPIQLNPEQLRLWGDWRLGVGFDQLLLVEPADHPDNDFKYRIFNCDGSEVEQCGNGARCFARYVYDHGLTEKRALRVETARGLIRPQLEADGMVTVDMGVPVFAPANLPFVADAESLTYPLALADGQTVQVSIVSMGNPHAVQRVDDVDTAPVSVQGPQIEQHPRFPQKVNAGFLQVVDRQHIRLRVYERAAGETLACGTGACAAVVAGIRQGWLDAAVTVQTRGGELRIRWEGPGQPVWMTGPTVTVFEGQLSLD</sequence>
<dbReference type="GO" id="GO:0009089">
    <property type="term" value="P:lysine biosynthetic process via diaminopimelate"/>
    <property type="evidence" value="ECO:0007669"/>
    <property type="project" value="UniProtKB-UniRule"/>
</dbReference>
<evidence type="ECO:0000256" key="5">
    <source>
        <dbReference type="ARBA" id="ARBA00022605"/>
    </source>
</evidence>
<dbReference type="PANTHER" id="PTHR31689:SF0">
    <property type="entry name" value="DIAMINOPIMELATE EPIMERASE"/>
    <property type="match status" value="1"/>
</dbReference>
<comment type="subunit">
    <text evidence="9">Homodimer.</text>
</comment>
<protein>
    <recommendedName>
        <fullName evidence="3 9">Diaminopimelate epimerase</fullName>
        <shortName evidence="9">DAP epimerase</shortName>
        <ecNumber evidence="3 9">5.1.1.7</ecNumber>
    </recommendedName>
    <alternativeName>
        <fullName evidence="9">PLP-independent amino acid racemase</fullName>
    </alternativeName>
</protein>
<dbReference type="PROSITE" id="PS01326">
    <property type="entry name" value="DAP_EPIMERASE"/>
    <property type="match status" value="1"/>
</dbReference>
<feature type="active site" description="Proton donor" evidence="9">
    <location>
        <position position="76"/>
    </location>
</feature>
<evidence type="ECO:0000256" key="8">
    <source>
        <dbReference type="ARBA" id="ARBA00051712"/>
    </source>
</evidence>
<feature type="binding site" evidence="9">
    <location>
        <begin position="222"/>
        <end position="223"/>
    </location>
    <ligand>
        <name>substrate</name>
    </ligand>
</feature>
<feature type="active site" description="Proton acceptor" evidence="9">
    <location>
        <position position="221"/>
    </location>
</feature>
<dbReference type="Pfam" id="PF01678">
    <property type="entry name" value="DAP_epimerase"/>
    <property type="match status" value="2"/>
</dbReference>
<dbReference type="EC" id="5.1.1.7" evidence="3 9"/>
<dbReference type="InterPro" id="IPR018510">
    <property type="entry name" value="DAP_epimerase_AS"/>
</dbReference>
<proteinExistence type="inferred from homology"/>
<keyword evidence="5 9" id="KW-0028">Amino-acid biosynthesis</keyword>
<feature type="binding site" evidence="9">
    <location>
        <position position="14"/>
    </location>
    <ligand>
        <name>substrate</name>
    </ligand>
</feature>
<keyword evidence="12" id="KW-1185">Reference proteome</keyword>
<evidence type="ECO:0000313" key="11">
    <source>
        <dbReference type="EMBL" id="NLR76536.1"/>
    </source>
</evidence>
<feature type="binding site" evidence="9">
    <location>
        <position position="67"/>
    </location>
    <ligand>
        <name>substrate</name>
    </ligand>
</feature>
<feature type="active site" evidence="10">
    <location>
        <position position="76"/>
    </location>
</feature>
<reference evidence="11 12" key="1">
    <citation type="submission" date="2020-04" db="EMBL/GenBank/DDBJ databases">
        <title>Draft genome of Leeia sp. IMCC25680.</title>
        <authorList>
            <person name="Song J."/>
            <person name="Cho J.-C."/>
        </authorList>
    </citation>
    <scope>NUCLEOTIDE SEQUENCE [LARGE SCALE GENOMIC DNA]</scope>
    <source>
        <strain evidence="11 12">IMCC25680</strain>
    </source>
</reference>
<dbReference type="RefSeq" id="WP_168878210.1">
    <property type="nucleotide sequence ID" value="NZ_JABAIM010000004.1"/>
</dbReference>
<feature type="binding site" evidence="9">
    <location>
        <position position="194"/>
    </location>
    <ligand>
        <name>substrate</name>
    </ligand>
</feature>
<keyword evidence="6 9" id="KW-0457">Lysine biosynthesis</keyword>
<feature type="binding site" evidence="9">
    <location>
        <begin position="212"/>
        <end position="213"/>
    </location>
    <ligand>
        <name>substrate</name>
    </ligand>
</feature>
<feature type="site" description="Could be important to modulate the pK values of the two catalytic cysteine residues" evidence="9">
    <location>
        <position position="163"/>
    </location>
</feature>
<comment type="caution">
    <text evidence="11">The sequence shown here is derived from an EMBL/GenBank/DDBJ whole genome shotgun (WGS) entry which is preliminary data.</text>
</comment>
<dbReference type="Proteomes" id="UP000587991">
    <property type="component" value="Unassembled WGS sequence"/>
</dbReference>
<dbReference type="Gene3D" id="3.10.310.10">
    <property type="entry name" value="Diaminopimelate Epimerase, Chain A, domain 1"/>
    <property type="match status" value="2"/>
</dbReference>
<dbReference type="SUPFAM" id="SSF54506">
    <property type="entry name" value="Diaminopimelate epimerase-like"/>
    <property type="match status" value="1"/>
</dbReference>
<evidence type="ECO:0000256" key="3">
    <source>
        <dbReference type="ARBA" id="ARBA00013080"/>
    </source>
</evidence>
<comment type="subcellular location">
    <subcellularLocation>
        <location evidence="9">Cytoplasm</location>
    </subcellularLocation>
</comment>
<comment type="similarity">
    <text evidence="2 9">Belongs to the diaminopimelate epimerase family.</text>
</comment>
<evidence type="ECO:0000256" key="6">
    <source>
        <dbReference type="ARBA" id="ARBA00023154"/>
    </source>
</evidence>
<evidence type="ECO:0000313" key="12">
    <source>
        <dbReference type="Proteomes" id="UP000587991"/>
    </source>
</evidence>
<feature type="binding site" evidence="9">
    <location>
        <position position="47"/>
    </location>
    <ligand>
        <name>substrate</name>
    </ligand>
</feature>
<comment type="function">
    <text evidence="9">Catalyzes the stereoinversion of LL-2,6-diaminopimelate (L,L-DAP) to meso-diaminopimelate (meso-DAP), a precursor of L-lysine and an essential component of the bacterial peptidoglycan.</text>
</comment>
<feature type="binding site" evidence="9">
    <location>
        <begin position="77"/>
        <end position="78"/>
    </location>
    <ligand>
        <name>substrate</name>
    </ligand>
</feature>
<dbReference type="NCBIfam" id="TIGR00652">
    <property type="entry name" value="DapF"/>
    <property type="match status" value="1"/>
</dbReference>
<evidence type="ECO:0000256" key="9">
    <source>
        <dbReference type="HAMAP-Rule" id="MF_00197"/>
    </source>
</evidence>
<dbReference type="InterPro" id="IPR001653">
    <property type="entry name" value="DAP_epimerase_DapF"/>
</dbReference>
<feature type="binding site" evidence="9">
    <location>
        <position position="161"/>
    </location>
    <ligand>
        <name>substrate</name>
    </ligand>
</feature>
<keyword evidence="4 9" id="KW-0963">Cytoplasm</keyword>
<comment type="pathway">
    <text evidence="1 9">Amino-acid biosynthesis; L-lysine biosynthesis via DAP pathway; DL-2,6-diaminopimelate from LL-2,6-diaminopimelate: step 1/1.</text>
</comment>
<dbReference type="HAMAP" id="MF_00197">
    <property type="entry name" value="DAP_epimerase"/>
    <property type="match status" value="1"/>
</dbReference>
<comment type="catalytic activity">
    <reaction evidence="8 9">
        <text>(2S,6S)-2,6-diaminopimelate = meso-2,6-diaminopimelate</text>
        <dbReference type="Rhea" id="RHEA:15393"/>
        <dbReference type="ChEBI" id="CHEBI:57609"/>
        <dbReference type="ChEBI" id="CHEBI:57791"/>
        <dbReference type="EC" id="5.1.1.7"/>
    </reaction>
</comment>
<dbReference type="GO" id="GO:0005829">
    <property type="term" value="C:cytosol"/>
    <property type="evidence" value="ECO:0007669"/>
    <property type="project" value="TreeGrafter"/>
</dbReference>
<evidence type="ECO:0000256" key="2">
    <source>
        <dbReference type="ARBA" id="ARBA00010219"/>
    </source>
</evidence>
<accession>A0A847SGN3</accession>
<dbReference type="GO" id="GO:0008837">
    <property type="term" value="F:diaminopimelate epimerase activity"/>
    <property type="evidence" value="ECO:0007669"/>
    <property type="project" value="UniProtKB-UniRule"/>
</dbReference>
<keyword evidence="7 9" id="KW-0413">Isomerase</keyword>
<feature type="site" description="Could be important to modulate the pK values of the two catalytic cysteine residues" evidence="9">
    <location>
        <position position="212"/>
    </location>
</feature>
<dbReference type="UniPathway" id="UPA00034">
    <property type="reaction ID" value="UER00025"/>
</dbReference>
<dbReference type="FunFam" id="3.10.310.10:FF:000001">
    <property type="entry name" value="Diaminopimelate epimerase"/>
    <property type="match status" value="1"/>
</dbReference>
<evidence type="ECO:0000256" key="10">
    <source>
        <dbReference type="PROSITE-ProRule" id="PRU10125"/>
    </source>
</evidence>
<dbReference type="AlphaFoldDB" id="A0A847SGN3"/>
<evidence type="ECO:0000256" key="4">
    <source>
        <dbReference type="ARBA" id="ARBA00022490"/>
    </source>
</evidence>
<gene>
    <name evidence="9 11" type="primary">dapF</name>
    <name evidence="11" type="ORF">HF682_15320</name>
</gene>
<evidence type="ECO:0000256" key="7">
    <source>
        <dbReference type="ARBA" id="ARBA00023235"/>
    </source>
</evidence>
<name>A0A847SGN3_9NEIS</name>
<dbReference type="PANTHER" id="PTHR31689">
    <property type="entry name" value="DIAMINOPIMELATE EPIMERASE, CHLOROPLASTIC"/>
    <property type="match status" value="1"/>
</dbReference>
<dbReference type="EMBL" id="JABAIM010000004">
    <property type="protein sequence ID" value="NLR76536.1"/>
    <property type="molecule type" value="Genomic_DNA"/>
</dbReference>